<accession>F3YW32</accession>
<reference evidence="1 2" key="1">
    <citation type="journal article" date="2011" name="J. Bacteriol.">
        <title>Genome sequence of the mercury-methylating and pleomorphic Desulfovibrio africanus Strain Walvis Bay.</title>
        <authorList>
            <person name="Brown S.D."/>
            <person name="Wall J.D."/>
            <person name="Kucken A.M."/>
            <person name="Gilmour C.C."/>
            <person name="Podar M."/>
            <person name="Brandt C.C."/>
            <person name="Teshima H."/>
            <person name="Detter J.C."/>
            <person name="Han C.S."/>
            <person name="Land M.L."/>
            <person name="Lucas S."/>
            <person name="Han J."/>
            <person name="Pennacchio L."/>
            <person name="Nolan M."/>
            <person name="Pitluck S."/>
            <person name="Woyke T."/>
            <person name="Goodwin L."/>
            <person name="Palumbo A.V."/>
            <person name="Elias D.A."/>
        </authorList>
    </citation>
    <scope>NUCLEOTIDE SEQUENCE [LARGE SCALE GENOMIC DNA]</scope>
    <source>
        <strain evidence="1 2">Walvis Bay</strain>
    </source>
</reference>
<gene>
    <name evidence="1" type="ORF">Desaf_0710</name>
</gene>
<dbReference type="GO" id="GO:0004623">
    <property type="term" value="F:phospholipase A2 activity"/>
    <property type="evidence" value="ECO:0007669"/>
    <property type="project" value="InterPro"/>
</dbReference>
<proteinExistence type="predicted"/>
<dbReference type="GO" id="GO:0006644">
    <property type="term" value="P:phospholipid metabolic process"/>
    <property type="evidence" value="ECO:0007669"/>
    <property type="project" value="InterPro"/>
</dbReference>
<dbReference type="KEGG" id="daf:Desaf_0710"/>
<dbReference type="GO" id="GO:0050482">
    <property type="term" value="P:arachidonate secretion"/>
    <property type="evidence" value="ECO:0007669"/>
    <property type="project" value="InterPro"/>
</dbReference>
<dbReference type="InterPro" id="IPR036444">
    <property type="entry name" value="PLipase_A2_dom_sf"/>
</dbReference>
<dbReference type="STRING" id="690850.Desaf_0710"/>
<organism evidence="1 2">
    <name type="scientific">Desulfocurvibacter africanus subsp. africanus str. Walvis Bay</name>
    <dbReference type="NCBI Taxonomy" id="690850"/>
    <lineage>
        <taxon>Bacteria</taxon>
        <taxon>Pseudomonadati</taxon>
        <taxon>Thermodesulfobacteriota</taxon>
        <taxon>Desulfovibrionia</taxon>
        <taxon>Desulfovibrionales</taxon>
        <taxon>Desulfovibrionaceae</taxon>
        <taxon>Desulfocurvibacter</taxon>
    </lineage>
</organism>
<keyword evidence="2" id="KW-1185">Reference proteome</keyword>
<evidence type="ECO:0000313" key="1">
    <source>
        <dbReference type="EMBL" id="EGJ49062.1"/>
    </source>
</evidence>
<dbReference type="SUPFAM" id="SSF48619">
    <property type="entry name" value="Phospholipase A2, PLA2"/>
    <property type="match status" value="1"/>
</dbReference>
<dbReference type="eggNOG" id="ENOG5031TNJ">
    <property type="taxonomic scope" value="Bacteria"/>
</dbReference>
<protein>
    <submittedName>
        <fullName evidence="1">Uncharacterized protein</fullName>
    </submittedName>
</protein>
<dbReference type="RefSeq" id="WP_014258898.1">
    <property type="nucleotide sequence ID" value="NC_016629.1"/>
</dbReference>
<name>F3YW32_DESAF</name>
<dbReference type="EMBL" id="CP003221">
    <property type="protein sequence ID" value="EGJ49062.1"/>
    <property type="molecule type" value="Genomic_DNA"/>
</dbReference>
<dbReference type="AlphaFoldDB" id="F3YW32"/>
<dbReference type="Proteomes" id="UP000007844">
    <property type="component" value="Chromosome"/>
</dbReference>
<evidence type="ECO:0000313" key="2">
    <source>
        <dbReference type="Proteomes" id="UP000007844"/>
    </source>
</evidence>
<dbReference type="HOGENOM" id="CLU_2422088_0_0_7"/>
<sequence length="91" mass="10730">MAADGCSGGVDWLWRVCLGRRPPWTYCCDEHDLAYEEAESLADLRLADRRLRDCLRQAGRPVRSWIYYAAVRLCGWWYWKRYRESVAKALA</sequence>